<keyword evidence="2" id="KW-1185">Reference proteome</keyword>
<gene>
    <name evidence="1" type="ORF">ACJ73_02424</name>
</gene>
<protein>
    <submittedName>
        <fullName evidence="1">Uncharacterized protein</fullName>
    </submittedName>
</protein>
<name>A0A1J9QCD5_9EURO</name>
<proteinExistence type="predicted"/>
<reference evidence="1 2" key="1">
    <citation type="submission" date="2015-08" db="EMBL/GenBank/DDBJ databases">
        <title>Emmonsia species relationships and genome sequence.</title>
        <authorList>
            <person name="Cuomo C.A."/>
            <person name="Schwartz I.S."/>
            <person name="Kenyon C."/>
            <person name="De Hoog G.S."/>
            <person name="Govender N.P."/>
            <person name="Botha A."/>
            <person name="Moreno L."/>
            <person name="De Vries M."/>
            <person name="Munoz J.F."/>
            <person name="Stielow J.B."/>
        </authorList>
    </citation>
    <scope>NUCLEOTIDE SEQUENCE [LARGE SCALE GENOMIC DNA]</scope>
    <source>
        <strain evidence="1 2">EI222</strain>
    </source>
</reference>
<dbReference type="VEuPathDB" id="FungiDB:ACJ73_02424"/>
<dbReference type="AlphaFoldDB" id="A0A1J9QCD5"/>
<accession>A0A1J9QCD5</accession>
<dbReference type="STRING" id="1658174.A0A1J9QCD5"/>
<dbReference type="Proteomes" id="UP000242791">
    <property type="component" value="Unassembled WGS sequence"/>
</dbReference>
<comment type="caution">
    <text evidence="1">The sequence shown here is derived from an EMBL/GenBank/DDBJ whole genome shotgun (WGS) entry which is preliminary data.</text>
</comment>
<dbReference type="OrthoDB" id="4185255at2759"/>
<evidence type="ECO:0000313" key="2">
    <source>
        <dbReference type="Proteomes" id="UP000242791"/>
    </source>
</evidence>
<evidence type="ECO:0000313" key="1">
    <source>
        <dbReference type="EMBL" id="OJD26193.1"/>
    </source>
</evidence>
<dbReference type="EMBL" id="LGTZ01000259">
    <property type="protein sequence ID" value="OJD26193.1"/>
    <property type="molecule type" value="Genomic_DNA"/>
</dbReference>
<sequence>MNVKVEKDIWLILQLLPQLQKPNSVRLRVFMTSRPELPIRLGFKKFADHDHEGLILHEIAQDMVEHDISLFLDHHFRIDENLSYHQAGLGRQKSICRIFEDPDWDPADSLTEILTHQNDGSKLAGLYLPLLETLLNRQRETHEEQVLQ</sequence>
<organism evidence="1 2">
    <name type="scientific">Blastomyces percursus</name>
    <dbReference type="NCBI Taxonomy" id="1658174"/>
    <lineage>
        <taxon>Eukaryota</taxon>
        <taxon>Fungi</taxon>
        <taxon>Dikarya</taxon>
        <taxon>Ascomycota</taxon>
        <taxon>Pezizomycotina</taxon>
        <taxon>Eurotiomycetes</taxon>
        <taxon>Eurotiomycetidae</taxon>
        <taxon>Onygenales</taxon>
        <taxon>Ajellomycetaceae</taxon>
        <taxon>Blastomyces</taxon>
    </lineage>
</organism>